<evidence type="ECO:0000256" key="1">
    <source>
        <dbReference type="ARBA" id="ARBA00004141"/>
    </source>
</evidence>
<dbReference type="AlphaFoldDB" id="A0A7S0VB24"/>
<evidence type="ECO:0000256" key="3">
    <source>
        <dbReference type="ARBA" id="ARBA00022989"/>
    </source>
</evidence>
<feature type="transmembrane region" description="Helical" evidence="5">
    <location>
        <begin position="235"/>
        <end position="257"/>
    </location>
</feature>
<evidence type="ECO:0000256" key="5">
    <source>
        <dbReference type="SAM" id="Phobius"/>
    </source>
</evidence>
<feature type="transmembrane region" description="Helical" evidence="5">
    <location>
        <begin position="77"/>
        <end position="101"/>
    </location>
</feature>
<gene>
    <name evidence="6" type="ORF">PPAR00522_LOCUS17679</name>
</gene>
<dbReference type="EMBL" id="HBFM01027323">
    <property type="protein sequence ID" value="CAD8785212.1"/>
    <property type="molecule type" value="Transcribed_RNA"/>
</dbReference>
<proteinExistence type="predicted"/>
<keyword evidence="2 5" id="KW-0812">Transmembrane</keyword>
<evidence type="ECO:0000313" key="6">
    <source>
        <dbReference type="EMBL" id="CAD8785212.1"/>
    </source>
</evidence>
<protein>
    <submittedName>
        <fullName evidence="6">Uncharacterized protein</fullName>
    </submittedName>
</protein>
<dbReference type="Pfam" id="PF04479">
    <property type="entry name" value="RTA1"/>
    <property type="match status" value="1"/>
</dbReference>
<sequence>MPNLAPENDVTAYTTAYPNANAALACAILFWILGIINLGATIKTRAWFVLFCTVSCVLEGVGYLYRRKMLYTPTMGTYIVSQCFLIITPILLALVDYVLVGKLLERGNFQEDPRLRSMRPRWIARIFTASDFFCLALQGGGSSLLVNSSPSQIKLGDTILRVGIFLQIGIFSLFAIFSILVYISPALKYRYNLAFRPIFTMLAITWSLMQIRNIYRAVEFLMGFHGYINAKEEFLYCFDFALIFITCMFFTFGHYGFYLEKSSNQVADIQPIAEDVEKSPRK</sequence>
<name>A0A7S0VB24_9CHLO</name>
<feature type="transmembrane region" description="Helical" evidence="5">
    <location>
        <begin position="122"/>
        <end position="139"/>
    </location>
</feature>
<feature type="transmembrane region" description="Helical" evidence="5">
    <location>
        <begin position="20"/>
        <end position="40"/>
    </location>
</feature>
<dbReference type="PANTHER" id="PTHR31465:SF1">
    <property type="entry name" value="PROTEIN RTA1-RELATED"/>
    <property type="match status" value="1"/>
</dbReference>
<keyword evidence="3 5" id="KW-1133">Transmembrane helix</keyword>
<accession>A0A7S0VB24</accession>
<keyword evidence="4 5" id="KW-0472">Membrane</keyword>
<comment type="subcellular location">
    <subcellularLocation>
        <location evidence="1">Membrane</location>
        <topology evidence="1">Multi-pass membrane protein</topology>
    </subcellularLocation>
</comment>
<feature type="transmembrane region" description="Helical" evidence="5">
    <location>
        <begin position="159"/>
        <end position="183"/>
    </location>
</feature>
<organism evidence="6">
    <name type="scientific">Polytomella parva</name>
    <dbReference type="NCBI Taxonomy" id="51329"/>
    <lineage>
        <taxon>Eukaryota</taxon>
        <taxon>Viridiplantae</taxon>
        <taxon>Chlorophyta</taxon>
        <taxon>core chlorophytes</taxon>
        <taxon>Chlorophyceae</taxon>
        <taxon>CS clade</taxon>
        <taxon>Chlamydomonadales</taxon>
        <taxon>Chlamydomonadaceae</taxon>
        <taxon>Polytomella</taxon>
    </lineage>
</organism>
<evidence type="ECO:0000256" key="4">
    <source>
        <dbReference type="ARBA" id="ARBA00023136"/>
    </source>
</evidence>
<evidence type="ECO:0000256" key="2">
    <source>
        <dbReference type="ARBA" id="ARBA00022692"/>
    </source>
</evidence>
<dbReference type="InterPro" id="IPR007568">
    <property type="entry name" value="RTA1"/>
</dbReference>
<feature type="transmembrane region" description="Helical" evidence="5">
    <location>
        <begin position="47"/>
        <end position="65"/>
    </location>
</feature>
<dbReference type="GO" id="GO:0016020">
    <property type="term" value="C:membrane"/>
    <property type="evidence" value="ECO:0007669"/>
    <property type="project" value="UniProtKB-SubCell"/>
</dbReference>
<feature type="transmembrane region" description="Helical" evidence="5">
    <location>
        <begin position="195"/>
        <end position="215"/>
    </location>
</feature>
<dbReference type="PANTHER" id="PTHR31465">
    <property type="entry name" value="PROTEIN RTA1-RELATED"/>
    <property type="match status" value="1"/>
</dbReference>
<reference evidence="6" key="1">
    <citation type="submission" date="2021-01" db="EMBL/GenBank/DDBJ databases">
        <authorList>
            <person name="Corre E."/>
            <person name="Pelletier E."/>
            <person name="Niang G."/>
            <person name="Scheremetjew M."/>
            <person name="Finn R."/>
            <person name="Kale V."/>
            <person name="Holt S."/>
            <person name="Cochrane G."/>
            <person name="Meng A."/>
            <person name="Brown T."/>
            <person name="Cohen L."/>
        </authorList>
    </citation>
    <scope>NUCLEOTIDE SEQUENCE</scope>
    <source>
        <strain evidence="6">SAG 63-3</strain>
    </source>
</reference>